<comment type="caution">
    <text evidence="2">The sequence shown here is derived from an EMBL/GenBank/DDBJ whole genome shotgun (WGS) entry which is preliminary data.</text>
</comment>
<accession>A0A917P163</accession>
<name>A0A917P163_9ACTN</name>
<organism evidence="2 3">
    <name type="scientific">Streptomyces lacrimifluminis</name>
    <dbReference type="NCBI Taxonomy" id="1500077"/>
    <lineage>
        <taxon>Bacteria</taxon>
        <taxon>Bacillati</taxon>
        <taxon>Actinomycetota</taxon>
        <taxon>Actinomycetes</taxon>
        <taxon>Kitasatosporales</taxon>
        <taxon>Streptomycetaceae</taxon>
        <taxon>Streptomyces</taxon>
    </lineage>
</organism>
<evidence type="ECO:0000313" key="2">
    <source>
        <dbReference type="EMBL" id="GGJ50450.1"/>
    </source>
</evidence>
<proteinExistence type="predicted"/>
<sequence length="95" mass="10151">MTARTRSVPRVLRDRDAGIRVRDRRTRTAEGAAFLCRHDRLPLYVLHGVGSVAVGPVPGPLLRAASGSAGSRRTGWARRVSRSGVSSPYSGSPGK</sequence>
<evidence type="ECO:0000256" key="1">
    <source>
        <dbReference type="SAM" id="MobiDB-lite"/>
    </source>
</evidence>
<evidence type="ECO:0000313" key="3">
    <source>
        <dbReference type="Proteomes" id="UP000625682"/>
    </source>
</evidence>
<gene>
    <name evidence="2" type="ORF">GCM10012282_54240</name>
</gene>
<reference evidence="2" key="2">
    <citation type="submission" date="2020-09" db="EMBL/GenBank/DDBJ databases">
        <authorList>
            <person name="Sun Q."/>
            <person name="Zhou Y."/>
        </authorList>
    </citation>
    <scope>NUCLEOTIDE SEQUENCE</scope>
    <source>
        <strain evidence="2">CGMCC 4.7272</strain>
    </source>
</reference>
<dbReference type="EMBL" id="BMMU01000020">
    <property type="protein sequence ID" value="GGJ50450.1"/>
    <property type="molecule type" value="Genomic_DNA"/>
</dbReference>
<keyword evidence="3" id="KW-1185">Reference proteome</keyword>
<reference evidence="2" key="1">
    <citation type="journal article" date="2014" name="Int. J. Syst. Evol. Microbiol.">
        <title>Complete genome sequence of Corynebacterium casei LMG S-19264T (=DSM 44701T), isolated from a smear-ripened cheese.</title>
        <authorList>
            <consortium name="US DOE Joint Genome Institute (JGI-PGF)"/>
            <person name="Walter F."/>
            <person name="Albersmeier A."/>
            <person name="Kalinowski J."/>
            <person name="Ruckert C."/>
        </authorList>
    </citation>
    <scope>NUCLEOTIDE SEQUENCE</scope>
    <source>
        <strain evidence="2">CGMCC 4.7272</strain>
    </source>
</reference>
<dbReference type="RefSeq" id="WP_189150010.1">
    <property type="nucleotide sequence ID" value="NZ_BAABER010000016.1"/>
</dbReference>
<feature type="compositionally biased region" description="Low complexity" evidence="1">
    <location>
        <begin position="82"/>
        <end position="95"/>
    </location>
</feature>
<feature type="region of interest" description="Disordered" evidence="1">
    <location>
        <begin position="65"/>
        <end position="95"/>
    </location>
</feature>
<dbReference type="Proteomes" id="UP000625682">
    <property type="component" value="Unassembled WGS sequence"/>
</dbReference>
<dbReference type="AlphaFoldDB" id="A0A917P163"/>
<protein>
    <submittedName>
        <fullName evidence="2">Uncharacterized protein</fullName>
    </submittedName>
</protein>